<dbReference type="GO" id="GO:0016787">
    <property type="term" value="F:hydrolase activity"/>
    <property type="evidence" value="ECO:0007669"/>
    <property type="project" value="UniProtKB-KW"/>
</dbReference>
<keyword evidence="4" id="KW-1185">Reference proteome</keyword>
<evidence type="ECO:0000313" key="3">
    <source>
        <dbReference type="EMBL" id="GEP43637.1"/>
    </source>
</evidence>
<dbReference type="GO" id="GO:0005975">
    <property type="term" value="P:carbohydrate metabolic process"/>
    <property type="evidence" value="ECO:0007669"/>
    <property type="project" value="UniProtKB-ARBA"/>
</dbReference>
<dbReference type="Gene3D" id="3.30.379.10">
    <property type="entry name" value="Chitobiase/beta-hexosaminidase domain 2-like"/>
    <property type="match status" value="1"/>
</dbReference>
<dbReference type="OrthoDB" id="261818at2"/>
<reference evidence="3 4" key="1">
    <citation type="submission" date="2019-07" db="EMBL/GenBank/DDBJ databases">
        <title>Whole genome shotgun sequence of Brevifollis gellanilyticus NBRC 108608.</title>
        <authorList>
            <person name="Hosoyama A."/>
            <person name="Uohara A."/>
            <person name="Ohji S."/>
            <person name="Ichikawa N."/>
        </authorList>
    </citation>
    <scope>NUCLEOTIDE SEQUENCE [LARGE SCALE GENOMIC DNA]</scope>
    <source>
        <strain evidence="3 4">NBRC 108608</strain>
    </source>
</reference>
<dbReference type="EMBL" id="BKAG01000019">
    <property type="protein sequence ID" value="GEP43637.1"/>
    <property type="molecule type" value="Genomic_DNA"/>
</dbReference>
<evidence type="ECO:0000313" key="4">
    <source>
        <dbReference type="Proteomes" id="UP000321577"/>
    </source>
</evidence>
<evidence type="ECO:0000256" key="2">
    <source>
        <dbReference type="SAM" id="SignalP"/>
    </source>
</evidence>
<proteinExistence type="predicted"/>
<evidence type="ECO:0008006" key="5">
    <source>
        <dbReference type="Google" id="ProtNLM"/>
    </source>
</evidence>
<dbReference type="InterPro" id="IPR029018">
    <property type="entry name" value="Hex-like_dom2"/>
</dbReference>
<feature type="chain" id="PRO_5022117875" description="Alpha glucuronidase N-terminal domain-containing protein" evidence="2">
    <location>
        <begin position="18"/>
        <end position="480"/>
    </location>
</feature>
<dbReference type="Proteomes" id="UP000321577">
    <property type="component" value="Unassembled WGS sequence"/>
</dbReference>
<keyword evidence="1" id="KW-0378">Hydrolase</keyword>
<keyword evidence="2" id="KW-0732">Signal</keyword>
<feature type="signal peptide" evidence="2">
    <location>
        <begin position="1"/>
        <end position="17"/>
    </location>
</feature>
<sequence length="480" mass="51458">MWRSFFLSLVLTASALAGPKVTLVIGEKAHALDKVAAEQIATDFKALFEAETSIQSTVPADGGHVVLVGSPQSNPAIAAEAWPKITEQGLVIKSTPKGLIIGGGCPPATIWAASELAHHFGIRHLLQGDVLPVEKPAFKLDGLDMVLEPKILQRGWSMFNGVATGAESWSKAEHLALMKQLVKLKYNHVLLPQHLRAPASISVEGDVGGRKAFGGAKVFPSGEPIPDLSAEATAMGLVAVPQDFVTLPLGASSTSVLPQITLDAVERRLRTVIKYNAGSFLAGAQIPGDLNASAYFTSRVSFDEKVTPASALNDLVLTICGDGVTERVQKALDLISQATALIEKNDPELGVPNAEIFLRHLQSKEALPAWITEAKTLYTGAMSEMFRANTRAREGARSFTLYHAKRLEFTVHFFTALEALYKAHDAATRDEALEGGIEAIYNALNSWSDVARDSSDRGAIALLNEYGYRVLLKASEGEGK</sequence>
<gene>
    <name evidence="3" type="ORF">BGE01nite_29280</name>
</gene>
<evidence type="ECO:0000256" key="1">
    <source>
        <dbReference type="ARBA" id="ARBA00022801"/>
    </source>
</evidence>
<organism evidence="3 4">
    <name type="scientific">Brevifollis gellanilyticus</name>
    <dbReference type="NCBI Taxonomy" id="748831"/>
    <lineage>
        <taxon>Bacteria</taxon>
        <taxon>Pseudomonadati</taxon>
        <taxon>Verrucomicrobiota</taxon>
        <taxon>Verrucomicrobiia</taxon>
        <taxon>Verrucomicrobiales</taxon>
        <taxon>Verrucomicrobiaceae</taxon>
    </lineage>
</organism>
<protein>
    <recommendedName>
        <fullName evidence="5">Alpha glucuronidase N-terminal domain-containing protein</fullName>
    </recommendedName>
</protein>
<dbReference type="AlphaFoldDB" id="A0A512MA69"/>
<dbReference type="RefSeq" id="WP_146851206.1">
    <property type="nucleotide sequence ID" value="NZ_BKAG01000019.1"/>
</dbReference>
<name>A0A512MA69_9BACT</name>
<accession>A0A512MA69</accession>
<comment type="caution">
    <text evidence="3">The sequence shown here is derived from an EMBL/GenBank/DDBJ whole genome shotgun (WGS) entry which is preliminary data.</text>
</comment>